<dbReference type="GO" id="GO:0009234">
    <property type="term" value="P:menaquinone biosynthetic process"/>
    <property type="evidence" value="ECO:0007669"/>
    <property type="project" value="UniProtKB-KW"/>
</dbReference>
<evidence type="ECO:0000313" key="9">
    <source>
        <dbReference type="EMBL" id="HIS36732.1"/>
    </source>
</evidence>
<dbReference type="PANTHER" id="PTHR13929:SF0">
    <property type="entry name" value="UBIA PRENYLTRANSFERASE DOMAIN-CONTAINING PROTEIN 1"/>
    <property type="match status" value="1"/>
</dbReference>
<dbReference type="GO" id="GO:0004659">
    <property type="term" value="F:prenyltransferase activity"/>
    <property type="evidence" value="ECO:0007669"/>
    <property type="project" value="InterPro"/>
</dbReference>
<keyword evidence="6 8" id="KW-1133">Transmembrane helix</keyword>
<evidence type="ECO:0000256" key="6">
    <source>
        <dbReference type="ARBA" id="ARBA00022989"/>
    </source>
</evidence>
<comment type="pathway">
    <text evidence="2">Quinol/quinone metabolism; menaquinone biosynthesis.</text>
</comment>
<feature type="transmembrane region" description="Helical" evidence="8">
    <location>
        <begin position="38"/>
        <end position="58"/>
    </location>
</feature>
<dbReference type="InterPro" id="IPR000537">
    <property type="entry name" value="UbiA_prenyltransferase"/>
</dbReference>
<name>A0A9D1F0B6_9BACT</name>
<feature type="transmembrane region" description="Helical" evidence="8">
    <location>
        <begin position="170"/>
        <end position="195"/>
    </location>
</feature>
<evidence type="ECO:0000313" key="10">
    <source>
        <dbReference type="Proteomes" id="UP000823928"/>
    </source>
</evidence>
<dbReference type="Gene3D" id="1.10.357.140">
    <property type="entry name" value="UbiA prenyltransferase"/>
    <property type="match status" value="1"/>
</dbReference>
<comment type="caution">
    <text evidence="9">The sequence shown here is derived from an EMBL/GenBank/DDBJ whole genome shotgun (WGS) entry which is preliminary data.</text>
</comment>
<dbReference type="GO" id="GO:0042371">
    <property type="term" value="P:vitamin K biosynthetic process"/>
    <property type="evidence" value="ECO:0007669"/>
    <property type="project" value="TreeGrafter"/>
</dbReference>
<dbReference type="InterPro" id="IPR026046">
    <property type="entry name" value="UBIAD1"/>
</dbReference>
<evidence type="ECO:0000256" key="3">
    <source>
        <dbReference type="ARBA" id="ARBA00022428"/>
    </source>
</evidence>
<proteinExistence type="predicted"/>
<feature type="transmembrane region" description="Helical" evidence="8">
    <location>
        <begin position="147"/>
        <end position="164"/>
    </location>
</feature>
<dbReference type="Proteomes" id="UP000823928">
    <property type="component" value="Unassembled WGS sequence"/>
</dbReference>
<feature type="transmembrane region" description="Helical" evidence="8">
    <location>
        <begin position="121"/>
        <end position="140"/>
    </location>
</feature>
<dbReference type="PANTHER" id="PTHR13929">
    <property type="entry name" value="1,4-DIHYDROXY-2-NAPHTHOATE OCTAPRENYLTRANSFERASE"/>
    <property type="match status" value="1"/>
</dbReference>
<organism evidence="9 10">
    <name type="scientific">Candidatus Scatousia excrementigallinarum</name>
    <dbReference type="NCBI Taxonomy" id="2840935"/>
    <lineage>
        <taxon>Bacteria</taxon>
        <taxon>Candidatus Scatousia</taxon>
    </lineage>
</organism>
<dbReference type="GO" id="GO:0016020">
    <property type="term" value="C:membrane"/>
    <property type="evidence" value="ECO:0007669"/>
    <property type="project" value="UniProtKB-SubCell"/>
</dbReference>
<accession>A0A9D1F0B6</accession>
<dbReference type="EMBL" id="DVIU01000176">
    <property type="protein sequence ID" value="HIS36732.1"/>
    <property type="molecule type" value="Genomic_DNA"/>
</dbReference>
<evidence type="ECO:0000256" key="1">
    <source>
        <dbReference type="ARBA" id="ARBA00004141"/>
    </source>
</evidence>
<dbReference type="Pfam" id="PF01040">
    <property type="entry name" value="UbiA"/>
    <property type="match status" value="1"/>
</dbReference>
<reference evidence="9" key="2">
    <citation type="journal article" date="2021" name="PeerJ">
        <title>Extensive microbial diversity within the chicken gut microbiome revealed by metagenomics and culture.</title>
        <authorList>
            <person name="Gilroy R."/>
            <person name="Ravi A."/>
            <person name="Getino M."/>
            <person name="Pursley I."/>
            <person name="Horton D.L."/>
            <person name="Alikhan N.F."/>
            <person name="Baker D."/>
            <person name="Gharbi K."/>
            <person name="Hall N."/>
            <person name="Watson M."/>
            <person name="Adriaenssens E.M."/>
            <person name="Foster-Nyarko E."/>
            <person name="Jarju S."/>
            <person name="Secka A."/>
            <person name="Antonio M."/>
            <person name="Oren A."/>
            <person name="Chaudhuri R.R."/>
            <person name="La Ragione R."/>
            <person name="Hildebrand F."/>
            <person name="Pallen M.J."/>
        </authorList>
    </citation>
    <scope>NUCLEOTIDE SEQUENCE</scope>
    <source>
        <strain evidence="9">6276</strain>
    </source>
</reference>
<evidence type="ECO:0000256" key="4">
    <source>
        <dbReference type="ARBA" id="ARBA00022679"/>
    </source>
</evidence>
<dbReference type="CDD" id="cd13962">
    <property type="entry name" value="PT_UbiA_UBIAD1"/>
    <property type="match status" value="1"/>
</dbReference>
<dbReference type="InterPro" id="IPR044878">
    <property type="entry name" value="UbiA_sf"/>
</dbReference>
<dbReference type="AlphaFoldDB" id="A0A9D1F0B6"/>
<protein>
    <submittedName>
        <fullName evidence="9">Prenyltransferase</fullName>
    </submittedName>
</protein>
<feature type="transmembrane region" description="Helical" evidence="8">
    <location>
        <begin position="12"/>
        <end position="32"/>
    </location>
</feature>
<evidence type="ECO:0000256" key="8">
    <source>
        <dbReference type="SAM" id="Phobius"/>
    </source>
</evidence>
<keyword evidence="4" id="KW-0808">Transferase</keyword>
<feature type="transmembrane region" description="Helical" evidence="8">
    <location>
        <begin position="98"/>
        <end position="115"/>
    </location>
</feature>
<keyword evidence="7 8" id="KW-0472">Membrane</keyword>
<feature type="transmembrane region" description="Helical" evidence="8">
    <location>
        <begin position="216"/>
        <end position="236"/>
    </location>
</feature>
<sequence length="320" mass="35890">MIKRIVFWLNCARAFSLPITILSWLVVFVFALKNGGNVLNGVLALIGVALAHLAGNMADDYIDYGILSRDPKMMESAVATKCCFIRDGSITLKDLRRMIAVFSIAALTIGAFLYFRSGVGVLWLTAVGGVLTLTYAKFSLIGMSEVIIGLLFGPLMFEGVWYVMKKSFSAEVFVLSIAVVMFSISFLYIHTMLDFDSDKTSHKKTLCCRINDKHKALLLFSVFIGAGYIAVLLFGIMTSNLLVSLTVLTLPAAVNVYRLMKRYIENNKFVPDIKWWHLPLDNWEAVRAEGTETFYFVLFQARNLMIWFSLLCVVAILLYS</sequence>
<evidence type="ECO:0000256" key="5">
    <source>
        <dbReference type="ARBA" id="ARBA00022692"/>
    </source>
</evidence>
<keyword evidence="3" id="KW-0474">Menaquinone biosynthesis</keyword>
<evidence type="ECO:0000256" key="7">
    <source>
        <dbReference type="ARBA" id="ARBA00023136"/>
    </source>
</evidence>
<reference evidence="9" key="1">
    <citation type="submission" date="2020-10" db="EMBL/GenBank/DDBJ databases">
        <authorList>
            <person name="Gilroy R."/>
        </authorList>
    </citation>
    <scope>NUCLEOTIDE SEQUENCE</scope>
    <source>
        <strain evidence="9">6276</strain>
    </source>
</reference>
<gene>
    <name evidence="9" type="ORF">IAC10_08915</name>
</gene>
<comment type="subcellular location">
    <subcellularLocation>
        <location evidence="1">Membrane</location>
        <topology evidence="1">Multi-pass membrane protein</topology>
    </subcellularLocation>
</comment>
<feature type="transmembrane region" description="Helical" evidence="8">
    <location>
        <begin position="294"/>
        <end position="319"/>
    </location>
</feature>
<evidence type="ECO:0000256" key="2">
    <source>
        <dbReference type="ARBA" id="ARBA00004863"/>
    </source>
</evidence>
<feature type="transmembrane region" description="Helical" evidence="8">
    <location>
        <begin position="242"/>
        <end position="260"/>
    </location>
</feature>
<keyword evidence="5 8" id="KW-0812">Transmembrane</keyword>